<organism evidence="1 2">
    <name type="scientific">Sulfurimonas autotrophica (strain ATCC BAA-671 / DSM 16294 / JCM 11897 / OK10)</name>
    <dbReference type="NCBI Taxonomy" id="563040"/>
    <lineage>
        <taxon>Bacteria</taxon>
        <taxon>Pseudomonadati</taxon>
        <taxon>Campylobacterota</taxon>
        <taxon>Epsilonproteobacteria</taxon>
        <taxon>Campylobacterales</taxon>
        <taxon>Sulfurimonadaceae</taxon>
        <taxon>Sulfurimonas</taxon>
    </lineage>
</organism>
<dbReference type="AlphaFoldDB" id="E0US12"/>
<reference evidence="2" key="1">
    <citation type="journal article" date="2010" name="Stand. Genomic Sci.">
        <title>Complete genome sequence of Sulfurimonas autotrophica type strain (OK10).</title>
        <authorList>
            <person name="Sikorski J."/>
            <person name="Munk C."/>
            <person name="Lapidus A."/>
            <person name="Djao O."/>
            <person name="Lucas S."/>
            <person name="Glavina Del Rio T."/>
            <person name="Nolan M."/>
            <person name="Tice H."/>
            <person name="Han C."/>
            <person name="Cheng J."/>
            <person name="Tapia R."/>
            <person name="Goodwin L."/>
            <person name="Pitluck S."/>
            <person name="Liolios K."/>
            <person name="Ivanova N."/>
            <person name="Mavromatis K."/>
            <person name="Mikhailova N."/>
            <person name="Pati A."/>
            <person name="Sims D."/>
            <person name="Meincke L."/>
            <person name="Brettin T."/>
            <person name="Detter J."/>
            <person name="Chen A."/>
            <person name="Palaniappan K."/>
            <person name="Land M."/>
            <person name="Hauser L."/>
            <person name="Chang Y."/>
            <person name="Jeffries C."/>
            <person name="Rohde M."/>
            <person name="Lang E."/>
            <person name="Spring S."/>
            <person name="Goker M."/>
            <person name="Woyke T."/>
            <person name="Bristow J."/>
            <person name="Eisen J."/>
            <person name="Markowitz V."/>
            <person name="Hugenholtz P."/>
            <person name="Kyrpides N."/>
            <person name="Klenk H."/>
        </authorList>
    </citation>
    <scope>NUCLEOTIDE SEQUENCE [LARGE SCALE GENOMIC DNA]</scope>
    <source>
        <strain evidence="2">ATCC BAA-671 / DSM 16294 / JCM 11897 / OK10</strain>
    </source>
</reference>
<name>E0US12_SULAO</name>
<dbReference type="RefSeq" id="WP_013326791.1">
    <property type="nucleotide sequence ID" value="NC_014506.1"/>
</dbReference>
<dbReference type="InterPro" id="IPR041854">
    <property type="entry name" value="BFD-like_2Fe2S-bd_dom_sf"/>
</dbReference>
<proteinExistence type="predicted"/>
<dbReference type="OrthoDB" id="5334658at2"/>
<dbReference type="STRING" id="563040.Saut_0986"/>
<dbReference type="EMBL" id="CP002205">
    <property type="protein sequence ID" value="ADN09035.1"/>
    <property type="molecule type" value="Genomic_DNA"/>
</dbReference>
<keyword evidence="2" id="KW-1185">Reference proteome</keyword>
<dbReference type="HOGENOM" id="CLU_2703484_0_0_7"/>
<accession>E0US12</accession>
<dbReference type="KEGG" id="sua:Saut_0986"/>
<dbReference type="Proteomes" id="UP000007803">
    <property type="component" value="Chromosome"/>
</dbReference>
<protein>
    <submittedName>
        <fullName evidence="1">Uncharacterized protein</fullName>
    </submittedName>
</protein>
<sequence length="73" mass="8183">MIDLDTEICVCNSLTLKDIAQCIKENNFTTLQELLENDVCPMGDKCESCKDEGFNNDGLNLPMVLAMVRNKQV</sequence>
<gene>
    <name evidence="1" type="ordered locus">Saut_0986</name>
</gene>
<evidence type="ECO:0000313" key="2">
    <source>
        <dbReference type="Proteomes" id="UP000007803"/>
    </source>
</evidence>
<evidence type="ECO:0000313" key="1">
    <source>
        <dbReference type="EMBL" id="ADN09035.1"/>
    </source>
</evidence>
<dbReference type="Gene3D" id="1.10.10.1100">
    <property type="entry name" value="BFD-like [2Fe-2S]-binding domain"/>
    <property type="match status" value="1"/>
</dbReference>